<evidence type="ECO:0000313" key="5">
    <source>
        <dbReference type="Proteomes" id="UP000269154"/>
    </source>
</evidence>
<dbReference type="Pfam" id="PF12833">
    <property type="entry name" value="HTH_18"/>
    <property type="match status" value="1"/>
</dbReference>
<dbReference type="PROSITE" id="PS01124">
    <property type="entry name" value="HTH_ARAC_FAMILY_2"/>
    <property type="match status" value="1"/>
</dbReference>
<name>A0A3N6P1G5_9CYAN</name>
<dbReference type="AlphaFoldDB" id="A0A3N6P1G5"/>
<keyword evidence="2" id="KW-0804">Transcription</keyword>
<accession>A0A3N6P1G5</accession>
<dbReference type="GO" id="GO:0003700">
    <property type="term" value="F:DNA-binding transcription factor activity"/>
    <property type="evidence" value="ECO:0007669"/>
    <property type="project" value="InterPro"/>
</dbReference>
<organism evidence="4 5">
    <name type="scientific">Okeania hirsuta</name>
    <dbReference type="NCBI Taxonomy" id="1458930"/>
    <lineage>
        <taxon>Bacteria</taxon>
        <taxon>Bacillati</taxon>
        <taxon>Cyanobacteriota</taxon>
        <taxon>Cyanophyceae</taxon>
        <taxon>Oscillatoriophycideae</taxon>
        <taxon>Oscillatoriales</taxon>
        <taxon>Microcoleaceae</taxon>
        <taxon>Okeania</taxon>
    </lineage>
</organism>
<reference evidence="4 5" key="1">
    <citation type="journal article" date="2018" name="ACS Chem. Biol.">
        <title>Ketoreductase domain dysfunction expands chemodiversity: malyngamide biosynthesis in the cyanobacterium Okeania hirsuta.</title>
        <authorList>
            <person name="Moss N.A."/>
            <person name="Leao T."/>
            <person name="Rankin M."/>
            <person name="McCullough T.M."/>
            <person name="Qu P."/>
            <person name="Korobeynikov A."/>
            <person name="Smith J.L."/>
            <person name="Gerwick L."/>
            <person name="Gerwick W.H."/>
        </authorList>
    </citation>
    <scope>NUCLEOTIDE SEQUENCE [LARGE SCALE GENOMIC DNA]</scope>
    <source>
        <strain evidence="4 5">PAB10Feb10-1</strain>
    </source>
</reference>
<dbReference type="OrthoDB" id="7544370at2"/>
<sequence>MLYHAITVEILATDSLNLALRQRLKVSDPENSTITTLAGQFGFWSAGHFARDYKAMFGELPSETLQKTAKV</sequence>
<evidence type="ECO:0000256" key="1">
    <source>
        <dbReference type="ARBA" id="ARBA00023015"/>
    </source>
</evidence>
<dbReference type="Proteomes" id="UP000269154">
    <property type="component" value="Unassembled WGS sequence"/>
</dbReference>
<evidence type="ECO:0000313" key="4">
    <source>
        <dbReference type="EMBL" id="RQH27463.1"/>
    </source>
</evidence>
<keyword evidence="1" id="KW-0805">Transcription regulation</keyword>
<evidence type="ECO:0000256" key="2">
    <source>
        <dbReference type="ARBA" id="ARBA00023163"/>
    </source>
</evidence>
<proteinExistence type="predicted"/>
<dbReference type="Gene3D" id="1.10.10.60">
    <property type="entry name" value="Homeodomain-like"/>
    <property type="match status" value="1"/>
</dbReference>
<dbReference type="GO" id="GO:0043565">
    <property type="term" value="F:sequence-specific DNA binding"/>
    <property type="evidence" value="ECO:0007669"/>
    <property type="project" value="InterPro"/>
</dbReference>
<dbReference type="EMBL" id="RCBY01000253">
    <property type="protein sequence ID" value="RQH27463.1"/>
    <property type="molecule type" value="Genomic_DNA"/>
</dbReference>
<dbReference type="SUPFAM" id="SSF46689">
    <property type="entry name" value="Homeodomain-like"/>
    <property type="match status" value="1"/>
</dbReference>
<gene>
    <name evidence="4" type="ORF">D5R40_27515</name>
</gene>
<dbReference type="InterPro" id="IPR018060">
    <property type="entry name" value="HTH_AraC"/>
</dbReference>
<protein>
    <submittedName>
        <fullName evidence="4">AraC family transcriptional regulator</fullName>
    </submittedName>
</protein>
<keyword evidence="5" id="KW-1185">Reference proteome</keyword>
<evidence type="ECO:0000259" key="3">
    <source>
        <dbReference type="PROSITE" id="PS01124"/>
    </source>
</evidence>
<comment type="caution">
    <text evidence="4">The sequence shown here is derived from an EMBL/GenBank/DDBJ whole genome shotgun (WGS) entry which is preliminary data.</text>
</comment>
<dbReference type="InterPro" id="IPR009057">
    <property type="entry name" value="Homeodomain-like_sf"/>
</dbReference>
<feature type="domain" description="HTH araC/xylS-type" evidence="3">
    <location>
        <begin position="21"/>
        <end position="67"/>
    </location>
</feature>